<dbReference type="HOGENOM" id="CLU_013475_0_0_9"/>
<dbReference type="Gene3D" id="2.80.10.50">
    <property type="match status" value="3"/>
</dbReference>
<dbReference type="GO" id="GO:0005576">
    <property type="term" value="C:extracellular region"/>
    <property type="evidence" value="ECO:0007669"/>
    <property type="project" value="UniProtKB-SubCell"/>
</dbReference>
<dbReference type="PANTHER" id="PTHR31683:SF18">
    <property type="entry name" value="PECTATE LYASE 21-RELATED"/>
    <property type="match status" value="1"/>
</dbReference>
<reference evidence="6 7" key="1">
    <citation type="submission" date="2013-11" db="EMBL/GenBank/DDBJ databases">
        <title>Complete genome sequence of Clostridum sp. M2/40.</title>
        <authorList>
            <person name="Wibberg D."/>
            <person name="Puehler A."/>
            <person name="Schlueter A."/>
        </authorList>
    </citation>
    <scope>NUCLEOTIDE SEQUENCE [LARGE SCALE GENOMIC DNA]</scope>
    <source>
        <strain evidence="7">M2/40</strain>
    </source>
</reference>
<dbReference type="Pfam" id="PF14200">
    <property type="entry name" value="RicinB_lectin_2"/>
    <property type="match status" value="3"/>
</dbReference>
<dbReference type="InterPro" id="IPR045032">
    <property type="entry name" value="PEL"/>
</dbReference>
<keyword evidence="2" id="KW-0119">Carbohydrate metabolism</keyword>
<sequence length="697" mass="77332">MKKMTLLSKMIAAIFVLSLVLVNMPMEYVQAATDYPAQAVKFTTGTGKNLNIKGTSDNSVLNIKSATGTQNENWEIKYVSDGVYKIVNMETEKLLSTKNNKYSAGTSCVIKSDEGDKTQQWKITGVDKDYLGNYLYYKITNVKDSNMALTYDSEDSTVSLKKYTGATEQKWKINCDGLEGFAGNCLVSEGEKAGTIGGLLGKTVFVSDLPSLKDALLKTEPLTIVISKNINNCNSEMYDLRIASNKTIIGSYGAKTLTDPRLRTDDYFKKESVSNNIILKNLDIQVKDREDVVAFAVYGSNNVWVDHCTFNNSLALDKDEVGKFIWVNRSEYAEKDPDFVTLSYNKFSHRFWGVAFGAGGTSQDRATVMYNYFDSIVHRAPQLGNGSLHVYNNFYKRSSAATKNDGYAAIKCGEGSQVYSESNRFENYQKESSGYWDYEFSVDSKATCTDVDSYTNKGEKPVTTPYKVTLPEGTKSTTWKPSSNYGYSIIKAYGDNDTKDFCTKYAGAVSKLSDLKYINYSECSKYVNKKVASPIKSTSSSSTSSESIENNGVYMIKNVATNMYLEVKDGEAKKGANVQQWGASKAAAHNTWKVVSAGNGYYYLYSQLGNGKKFLLDVYYGKAANGTNIRIHTDTASDAQLFKIQKNSDGSYSILTKASNDKGCVEVKDGSKSSGANIQQWGFIDGNWQHWKFEKVN</sequence>
<accession>W6S3D2</accession>
<dbReference type="InterPro" id="IPR035992">
    <property type="entry name" value="Ricin_B-like_lectins"/>
</dbReference>
<gene>
    <name evidence="6" type="ORF">CM240_3282</name>
</gene>
<dbReference type="CDD" id="cd00161">
    <property type="entry name" value="beta-trefoil_Ricin-like"/>
    <property type="match status" value="2"/>
</dbReference>
<dbReference type="eggNOG" id="COG3866">
    <property type="taxonomic scope" value="Bacteria"/>
</dbReference>
<dbReference type="InterPro" id="IPR011050">
    <property type="entry name" value="Pectin_lyase_fold/virulence"/>
</dbReference>
<dbReference type="PATRIC" id="fig|1216932.3.peg.3256"/>
<feature type="domain" description="Pectate lyase" evidence="5">
    <location>
        <begin position="207"/>
        <end position="431"/>
    </location>
</feature>
<dbReference type="STRING" id="1216932.CM240_3282"/>
<evidence type="ECO:0000256" key="2">
    <source>
        <dbReference type="RuleBase" id="RU361173"/>
    </source>
</evidence>
<dbReference type="Gene3D" id="2.160.20.10">
    <property type="entry name" value="Single-stranded right-handed beta-helix, Pectin lyase-like"/>
    <property type="match status" value="1"/>
</dbReference>
<organism evidence="6 7">
    <name type="scientific">Clostridium bornimense</name>
    <dbReference type="NCBI Taxonomy" id="1216932"/>
    <lineage>
        <taxon>Bacteria</taxon>
        <taxon>Bacillati</taxon>
        <taxon>Bacillota</taxon>
        <taxon>Clostridia</taxon>
        <taxon>Eubacteriales</taxon>
        <taxon>Clostridiaceae</taxon>
        <taxon>Clostridium</taxon>
    </lineage>
</organism>
<dbReference type="SUPFAM" id="SSF50370">
    <property type="entry name" value="Ricin B-like lectins"/>
    <property type="match status" value="2"/>
</dbReference>
<keyword evidence="7" id="KW-1185">Reference proteome</keyword>
<evidence type="ECO:0000259" key="5">
    <source>
        <dbReference type="SMART" id="SM00656"/>
    </source>
</evidence>
<feature type="signal peptide" evidence="3">
    <location>
        <begin position="1"/>
        <end position="31"/>
    </location>
</feature>
<evidence type="ECO:0000256" key="1">
    <source>
        <dbReference type="ARBA" id="ARBA00023239"/>
    </source>
</evidence>
<dbReference type="SMART" id="SM00458">
    <property type="entry name" value="RICIN"/>
    <property type="match status" value="2"/>
</dbReference>
<dbReference type="Pfam" id="PF00544">
    <property type="entry name" value="Pectate_lyase_4"/>
    <property type="match status" value="1"/>
</dbReference>
<feature type="chain" id="PRO_5004880805" evidence="3">
    <location>
        <begin position="32"/>
        <end position="697"/>
    </location>
</feature>
<proteinExistence type="inferred from homology"/>
<dbReference type="SUPFAM" id="SSF51126">
    <property type="entry name" value="Pectin lyase-like"/>
    <property type="match status" value="1"/>
</dbReference>
<comment type="subcellular location">
    <subcellularLocation>
        <location evidence="2">Secreted</location>
    </subcellularLocation>
</comment>
<evidence type="ECO:0000256" key="3">
    <source>
        <dbReference type="SAM" id="SignalP"/>
    </source>
</evidence>
<feature type="domain" description="Ricin B lectin" evidence="4">
    <location>
        <begin position="38"/>
        <end position="174"/>
    </location>
</feature>
<keyword evidence="3" id="KW-0732">Signal</keyword>
<keyword evidence="2" id="KW-0624">Polysaccharide degradation</keyword>
<protein>
    <submittedName>
        <fullName evidence="6">Uncharacterized protein</fullName>
    </submittedName>
</protein>
<dbReference type="EMBL" id="HG917869">
    <property type="protein sequence ID" value="CDM70399.1"/>
    <property type="molecule type" value="Genomic_DNA"/>
</dbReference>
<dbReference type="InterPro" id="IPR000772">
    <property type="entry name" value="Ricin_B_lectin"/>
</dbReference>
<dbReference type="OrthoDB" id="9760056at2"/>
<dbReference type="RefSeq" id="WP_156930648.1">
    <property type="nucleotide sequence ID" value="NZ_HG917869.1"/>
</dbReference>
<dbReference type="GO" id="GO:0000272">
    <property type="term" value="P:polysaccharide catabolic process"/>
    <property type="evidence" value="ECO:0007669"/>
    <property type="project" value="UniProtKB-KW"/>
</dbReference>
<keyword evidence="2" id="KW-0964">Secreted</keyword>
<dbReference type="InterPro" id="IPR012334">
    <property type="entry name" value="Pectin_lyas_fold"/>
</dbReference>
<name>W6S3D2_9CLOT</name>
<evidence type="ECO:0000313" key="6">
    <source>
        <dbReference type="EMBL" id="CDM70399.1"/>
    </source>
</evidence>
<dbReference type="InterPro" id="IPR002022">
    <property type="entry name" value="Pec_lyase"/>
</dbReference>
<comment type="similarity">
    <text evidence="2">Belongs to the polysaccharide lyase 1 family.</text>
</comment>
<evidence type="ECO:0000259" key="4">
    <source>
        <dbReference type="SMART" id="SM00458"/>
    </source>
</evidence>
<evidence type="ECO:0000313" key="7">
    <source>
        <dbReference type="Proteomes" id="UP000019426"/>
    </source>
</evidence>
<dbReference type="PANTHER" id="PTHR31683">
    <property type="entry name" value="PECTATE LYASE 18-RELATED"/>
    <property type="match status" value="1"/>
</dbReference>
<dbReference type="PROSITE" id="PS50231">
    <property type="entry name" value="RICIN_B_LECTIN"/>
    <property type="match status" value="1"/>
</dbReference>
<dbReference type="eggNOG" id="COG2755">
    <property type="taxonomic scope" value="Bacteria"/>
</dbReference>
<dbReference type="GO" id="GO:0030570">
    <property type="term" value="F:pectate lyase activity"/>
    <property type="evidence" value="ECO:0007669"/>
    <property type="project" value="InterPro"/>
</dbReference>
<keyword evidence="1 2" id="KW-0456">Lyase</keyword>
<dbReference type="AlphaFoldDB" id="W6S3D2"/>
<dbReference type="Proteomes" id="UP000019426">
    <property type="component" value="Chromosome M2/40_rep2"/>
</dbReference>
<feature type="domain" description="Ricin B lectin" evidence="4">
    <location>
        <begin position="551"/>
        <end position="694"/>
    </location>
</feature>
<dbReference type="SMART" id="SM00656">
    <property type="entry name" value="Amb_all"/>
    <property type="match status" value="1"/>
</dbReference>
<dbReference type="KEGG" id="clt:CM240_3282"/>